<keyword evidence="5 8" id="KW-0812">Transmembrane</keyword>
<keyword evidence="4" id="KW-0997">Cell inner membrane</keyword>
<evidence type="ECO:0000256" key="1">
    <source>
        <dbReference type="ARBA" id="ARBA00004429"/>
    </source>
</evidence>
<evidence type="ECO:0000256" key="5">
    <source>
        <dbReference type="ARBA" id="ARBA00022692"/>
    </source>
</evidence>
<dbReference type="InterPro" id="IPR036259">
    <property type="entry name" value="MFS_trans_sf"/>
</dbReference>
<feature type="transmembrane region" description="Helical" evidence="8">
    <location>
        <begin position="119"/>
        <end position="145"/>
    </location>
</feature>
<feature type="transmembrane region" description="Helical" evidence="8">
    <location>
        <begin position="380"/>
        <end position="399"/>
    </location>
</feature>
<feature type="transmembrane region" description="Helical" evidence="8">
    <location>
        <begin position="310"/>
        <end position="329"/>
    </location>
</feature>
<dbReference type="InterPro" id="IPR024989">
    <property type="entry name" value="MFS_assoc_dom"/>
</dbReference>
<dbReference type="NCBIfam" id="NF037955">
    <property type="entry name" value="mfs"/>
    <property type="match status" value="1"/>
</dbReference>
<evidence type="ECO:0000313" key="10">
    <source>
        <dbReference type="EMBL" id="UOD28979.1"/>
    </source>
</evidence>
<dbReference type="PIRSF" id="PIRSF004925">
    <property type="entry name" value="HcaT"/>
    <property type="match status" value="1"/>
</dbReference>
<dbReference type="Gene3D" id="1.20.1250.20">
    <property type="entry name" value="MFS general substrate transporter like domains"/>
    <property type="match status" value="2"/>
</dbReference>
<dbReference type="PANTHER" id="PTHR23522:SF10">
    <property type="entry name" value="3-PHENYLPROPIONIC ACID TRANSPORTER-RELATED"/>
    <property type="match status" value="1"/>
</dbReference>
<organism evidence="10 11">
    <name type="scientific">Massilia violaceinigra</name>
    <dbReference type="NCBI Taxonomy" id="2045208"/>
    <lineage>
        <taxon>Bacteria</taxon>
        <taxon>Pseudomonadati</taxon>
        <taxon>Pseudomonadota</taxon>
        <taxon>Betaproteobacteria</taxon>
        <taxon>Burkholderiales</taxon>
        <taxon>Oxalobacteraceae</taxon>
        <taxon>Telluria group</taxon>
        <taxon>Massilia</taxon>
    </lineage>
</organism>
<dbReference type="EMBL" id="CP063361">
    <property type="protein sequence ID" value="UOD28979.1"/>
    <property type="molecule type" value="Genomic_DNA"/>
</dbReference>
<dbReference type="PANTHER" id="PTHR23522">
    <property type="entry name" value="BLL5896 PROTEIN"/>
    <property type="match status" value="1"/>
</dbReference>
<proteinExistence type="predicted"/>
<feature type="transmembrane region" description="Helical" evidence="8">
    <location>
        <begin position="94"/>
        <end position="113"/>
    </location>
</feature>
<comment type="subcellular location">
    <subcellularLocation>
        <location evidence="1">Cell inner membrane</location>
        <topology evidence="1">Multi-pass membrane protein</topology>
    </subcellularLocation>
</comment>
<gene>
    <name evidence="10" type="ORF">INH39_26655</name>
</gene>
<evidence type="ECO:0000256" key="8">
    <source>
        <dbReference type="SAM" id="Phobius"/>
    </source>
</evidence>
<dbReference type="Pfam" id="PF12832">
    <property type="entry name" value="MFS_1_like"/>
    <property type="match status" value="1"/>
</dbReference>
<feature type="transmembrane region" description="Helical" evidence="8">
    <location>
        <begin position="224"/>
        <end position="245"/>
    </location>
</feature>
<dbReference type="InterPro" id="IPR026032">
    <property type="entry name" value="HcaT-like"/>
</dbReference>
<keyword evidence="11" id="KW-1185">Reference proteome</keyword>
<evidence type="ECO:0000256" key="7">
    <source>
        <dbReference type="ARBA" id="ARBA00023136"/>
    </source>
</evidence>
<evidence type="ECO:0000256" key="2">
    <source>
        <dbReference type="ARBA" id="ARBA00022448"/>
    </source>
</evidence>
<keyword evidence="6 8" id="KW-1133">Transmembrane helix</keyword>
<reference evidence="10 11" key="1">
    <citation type="submission" date="2020-10" db="EMBL/GenBank/DDBJ databases">
        <title>Genome analysis of Massilia species.</title>
        <authorList>
            <person name="Jung D.-H."/>
        </authorList>
    </citation>
    <scope>NUCLEOTIDE SEQUENCE [LARGE SCALE GENOMIC DNA]</scope>
    <source>
        <strain evidence="11">sipir</strain>
    </source>
</reference>
<feature type="transmembrane region" description="Helical" evidence="8">
    <location>
        <begin position="32"/>
        <end position="55"/>
    </location>
</feature>
<name>A0ABY4A5N3_9BURK</name>
<evidence type="ECO:0000256" key="4">
    <source>
        <dbReference type="ARBA" id="ARBA00022519"/>
    </source>
</evidence>
<feature type="transmembrane region" description="Helical" evidence="8">
    <location>
        <begin position="257"/>
        <end position="276"/>
    </location>
</feature>
<feature type="transmembrane region" description="Helical" evidence="8">
    <location>
        <begin position="180"/>
        <end position="200"/>
    </location>
</feature>
<protein>
    <submittedName>
        <fullName evidence="10">MFS transporter</fullName>
    </submittedName>
</protein>
<evidence type="ECO:0000313" key="11">
    <source>
        <dbReference type="Proteomes" id="UP000831532"/>
    </source>
</evidence>
<dbReference type="SUPFAM" id="SSF103473">
    <property type="entry name" value="MFS general substrate transporter"/>
    <property type="match status" value="1"/>
</dbReference>
<keyword evidence="7 8" id="KW-0472">Membrane</keyword>
<feature type="transmembrane region" description="Helical" evidence="8">
    <location>
        <begin position="350"/>
        <end position="368"/>
    </location>
</feature>
<feature type="transmembrane region" description="Helical" evidence="8">
    <location>
        <begin position="61"/>
        <end position="82"/>
    </location>
</feature>
<keyword evidence="2" id="KW-0813">Transport</keyword>
<feature type="domain" description="Major facilitator superfamily associated" evidence="9">
    <location>
        <begin position="33"/>
        <end position="382"/>
    </location>
</feature>
<sequence>MCGSIRPRLPDTGLPDTVAAPAPEGAAALRPFALFLFAYYAQVGAFAIYATLFFAARGMSAPQIGVLMSLIQVMRIIGPNLWGALADHTGRRVTVLRLTTACALLAFGGIFFAESYFQFIAVMVAFNLFSSAQAPLAEALLLAALRGDATHYGRVRMWGSVGFIVAVLAAGWLLEALGVQALPSIALFLLVCVGAAGLLIRQAPLVAHAGGAPGLWSVLRRREVIAFFVSAALMAGVHMSLNAFYSLYLEQAGYSKPVIGIMWALGVLAEVAFFYFQAPLLRRFGARKVMMCAFAAAAMRFPVIGAAGQLLTVLALAQLLHAATFAAHLSSSVMVMQRWFAGPLQARGQALYMSLAYGIGGTGGGLAMSLCWDKIGPQAVFYLAGALALAAAGSAALSFRWQRQG</sequence>
<evidence type="ECO:0000256" key="6">
    <source>
        <dbReference type="ARBA" id="ARBA00022989"/>
    </source>
</evidence>
<dbReference type="Proteomes" id="UP000831532">
    <property type="component" value="Chromosome"/>
</dbReference>
<feature type="transmembrane region" description="Helical" evidence="8">
    <location>
        <begin position="157"/>
        <end position="174"/>
    </location>
</feature>
<evidence type="ECO:0000256" key="3">
    <source>
        <dbReference type="ARBA" id="ARBA00022475"/>
    </source>
</evidence>
<evidence type="ECO:0000259" key="9">
    <source>
        <dbReference type="Pfam" id="PF12832"/>
    </source>
</evidence>
<accession>A0ABY4A5N3</accession>
<keyword evidence="3" id="KW-1003">Cell membrane</keyword>